<name>A0A2R6Y1C0_9BACL</name>
<dbReference type="AlphaFoldDB" id="A0A2R6Y1C0"/>
<evidence type="ECO:0000313" key="3">
    <source>
        <dbReference type="Proteomes" id="UP000244338"/>
    </source>
</evidence>
<dbReference type="InterPro" id="IPR010839">
    <property type="entry name" value="AtuA_N"/>
</dbReference>
<reference evidence="3" key="1">
    <citation type="journal article" date="2018" name="Sci. Rep.">
        <title>Lignite coal burning seam in the remote Altai Mountains harbors a hydrogen-driven thermophilic microbial community.</title>
        <authorList>
            <person name="Kadnikov V.V."/>
            <person name="Mardanov A.V."/>
            <person name="Ivasenko D.A."/>
            <person name="Antsiferov D.V."/>
            <person name="Beletsky A.V."/>
            <person name="Karnachuk O.V."/>
            <person name="Ravin N.V."/>
        </authorList>
    </citation>
    <scope>NUCLEOTIDE SEQUENCE [LARGE SCALE GENOMIC DNA]</scope>
</reference>
<dbReference type="PANTHER" id="PTHR47708">
    <property type="match status" value="1"/>
</dbReference>
<evidence type="ECO:0000259" key="1">
    <source>
        <dbReference type="Pfam" id="PF07287"/>
    </source>
</evidence>
<organism evidence="2 3">
    <name type="scientific">Candidatus Carbonibacillus altaicus</name>
    <dbReference type="NCBI Taxonomy" id="2163959"/>
    <lineage>
        <taxon>Bacteria</taxon>
        <taxon>Bacillati</taxon>
        <taxon>Bacillota</taxon>
        <taxon>Bacilli</taxon>
        <taxon>Bacillales</taxon>
        <taxon>Candidatus Carbonibacillus</taxon>
    </lineage>
</organism>
<protein>
    <recommendedName>
        <fullName evidence="1">Acyclic terpene utilisation N-terminal domain-containing protein</fullName>
    </recommendedName>
</protein>
<dbReference type="EMBL" id="PEBX01000029">
    <property type="protein sequence ID" value="PTQ56432.1"/>
    <property type="molecule type" value="Genomic_DNA"/>
</dbReference>
<dbReference type="Proteomes" id="UP000244338">
    <property type="component" value="Unassembled WGS sequence"/>
</dbReference>
<comment type="caution">
    <text evidence="2">The sequence shown here is derived from an EMBL/GenBank/DDBJ whole genome shotgun (WGS) entry which is preliminary data.</text>
</comment>
<dbReference type="PANTHER" id="PTHR47708:SF2">
    <property type="entry name" value="SI:CH73-132F6.5"/>
    <property type="match status" value="1"/>
</dbReference>
<accession>A0A2R6Y1C0</accession>
<gene>
    <name evidence="2" type="ORF">BSOLF_0264</name>
</gene>
<evidence type="ECO:0000313" key="2">
    <source>
        <dbReference type="EMBL" id="PTQ56432.1"/>
    </source>
</evidence>
<sequence length="455" mass="50447">MKKVRIGAGQGFYGDSVYGALHMAKYGNVQYISFDTLAELTLAILQKDRQKNPSLGYTKDITTTMTHLLPYVQEKGIKLITNAGGMNPEGAREEVFRVAQSLGIKGLKVGVVTGDNVFHLLPEWEKQGFDLKEASSGTPFDTIRDKVLFASAYLGAWPIVEALKGGADVVITGRTTDTAQFLAPLMYELGWDYKDADLIAQGILLGHLMECSAQASGGNFSGDWWNIPDMDNLGYLIAEVREDGHAIITKPDGSGGRVSVDTLKEQYLYEIHDPHNYITPDITADFSHVNFTEVGENQVVVRGVRGKPAPETLKVLIGYENGWMGQGMIGYSWPDALKKAQKADEIVRKQIERYGIEVIEIHTEYLGYNSIHGPLARPVDEENLNEVYLRVAVRTKDRATAERFGRLFPPLSLNGPPFVGSLSGMFSVRQLLGLWTVYVPRSWIESQVKIEVKEV</sequence>
<dbReference type="Pfam" id="PF07287">
    <property type="entry name" value="AtuA"/>
    <property type="match status" value="1"/>
</dbReference>
<feature type="domain" description="Acyclic terpene utilisation N-terminal" evidence="1">
    <location>
        <begin position="4"/>
        <end position="449"/>
    </location>
</feature>
<proteinExistence type="predicted"/>